<evidence type="ECO:0000256" key="1">
    <source>
        <dbReference type="ARBA" id="ARBA00004123"/>
    </source>
</evidence>
<dbReference type="GO" id="GO:0005737">
    <property type="term" value="C:cytoplasm"/>
    <property type="evidence" value="ECO:0007669"/>
    <property type="project" value="UniProtKB-SubCell"/>
</dbReference>
<comment type="caution">
    <text evidence="8">The sequence shown here is derived from an EMBL/GenBank/DDBJ whole genome shotgun (WGS) entry which is preliminary data.</text>
</comment>
<dbReference type="Pfam" id="PF00226">
    <property type="entry name" value="DnaJ"/>
    <property type="match status" value="1"/>
</dbReference>
<evidence type="ECO:0000256" key="6">
    <source>
        <dbReference type="SAM" id="Coils"/>
    </source>
</evidence>
<dbReference type="EMBL" id="PYFQ01000009">
    <property type="protein sequence ID" value="PSK37065.1"/>
    <property type="molecule type" value="Genomic_DNA"/>
</dbReference>
<dbReference type="PROSITE" id="PS00636">
    <property type="entry name" value="DNAJ_1"/>
    <property type="match status" value="1"/>
</dbReference>
<gene>
    <name evidence="8" type="ORF">C7M61_003492</name>
</gene>
<feature type="coiled-coil region" evidence="6">
    <location>
        <begin position="78"/>
        <end position="105"/>
    </location>
</feature>
<dbReference type="SUPFAM" id="SSF46565">
    <property type="entry name" value="Chaperone J-domain"/>
    <property type="match status" value="1"/>
</dbReference>
<keyword evidence="6" id="KW-0175">Coiled coil</keyword>
<keyword evidence="5" id="KW-0539">Nucleus</keyword>
<dbReference type="GeneID" id="36566880"/>
<evidence type="ECO:0000256" key="2">
    <source>
        <dbReference type="ARBA" id="ARBA00004496"/>
    </source>
</evidence>
<sequence length="272" mass="31625">MELDKLDLYAELGVAENASDREIVVAYRKKALKYHPDKNPLELAKQKFQHLTAVYAVLSDLKLREQYELLRKRTQIKEDGLSDEVKRFRDQLRRAEKQHATMYEDAGLREQKIQLLQKEAQDLRYQFERERSVDKFGYVSYKDLDFSGRFTTLAFNKEEDREVEVKWKLREEPEAQIDASTLSEIMAVFGAVESAKIGETRNGYVYGCVVYELCDGAEAAAAHDYKQRARRWENTKVRKLASLLRGCKRERRAEPLSSYAALVLEQLTGQVV</sequence>
<dbReference type="CDD" id="cd06257">
    <property type="entry name" value="DnaJ"/>
    <property type="match status" value="1"/>
</dbReference>
<evidence type="ECO:0000259" key="7">
    <source>
        <dbReference type="PROSITE" id="PS50076"/>
    </source>
</evidence>
<protein>
    <recommendedName>
        <fullName evidence="7">J domain-containing protein</fullName>
    </recommendedName>
</protein>
<comment type="subcellular location">
    <subcellularLocation>
        <location evidence="2">Cytoplasm</location>
    </subcellularLocation>
    <subcellularLocation>
        <location evidence="1">Nucleus</location>
    </subcellularLocation>
</comment>
<dbReference type="PANTHER" id="PTHR44313">
    <property type="entry name" value="DNAJ HOMOLOG SUBFAMILY C MEMBER 17"/>
    <property type="match status" value="1"/>
</dbReference>
<dbReference type="VEuPathDB" id="FungiDB:C7M61_003492"/>
<evidence type="ECO:0000256" key="5">
    <source>
        <dbReference type="ARBA" id="ARBA00023242"/>
    </source>
</evidence>
<dbReference type="SMART" id="SM00271">
    <property type="entry name" value="DnaJ"/>
    <property type="match status" value="1"/>
</dbReference>
<reference evidence="8 9" key="1">
    <citation type="submission" date="2018-03" db="EMBL/GenBank/DDBJ databases">
        <title>Candida pseudohaemulonii genome assembly and annotation.</title>
        <authorList>
            <person name="Munoz J.F."/>
            <person name="Gade L.G."/>
            <person name="Chow N.A."/>
            <person name="Litvintseva A.P."/>
            <person name="Loparev V.N."/>
            <person name="Cuomo C.A."/>
        </authorList>
    </citation>
    <scope>NUCLEOTIDE SEQUENCE [LARGE SCALE GENOMIC DNA]</scope>
    <source>
        <strain evidence="8 9">B12108</strain>
    </source>
</reference>
<dbReference type="GO" id="GO:0005681">
    <property type="term" value="C:spliceosomal complex"/>
    <property type="evidence" value="ECO:0007669"/>
    <property type="project" value="TreeGrafter"/>
</dbReference>
<evidence type="ECO:0000313" key="9">
    <source>
        <dbReference type="Proteomes" id="UP000241107"/>
    </source>
</evidence>
<evidence type="ECO:0000256" key="4">
    <source>
        <dbReference type="ARBA" id="ARBA00023186"/>
    </source>
</evidence>
<dbReference type="InterPro" id="IPR036869">
    <property type="entry name" value="J_dom_sf"/>
</dbReference>
<dbReference type="InterPro" id="IPR018253">
    <property type="entry name" value="DnaJ_domain_CS"/>
</dbReference>
<name>A0A2P7YM94_9ASCO</name>
<feature type="domain" description="J" evidence="7">
    <location>
        <begin position="7"/>
        <end position="71"/>
    </location>
</feature>
<dbReference type="AlphaFoldDB" id="A0A2P7YM94"/>
<evidence type="ECO:0000256" key="3">
    <source>
        <dbReference type="ARBA" id="ARBA00022490"/>
    </source>
</evidence>
<dbReference type="PRINTS" id="PR00625">
    <property type="entry name" value="JDOMAIN"/>
</dbReference>
<dbReference type="InterPro" id="IPR052094">
    <property type="entry name" value="Pre-mRNA-splicing_ERAD"/>
</dbReference>
<dbReference type="PROSITE" id="PS50076">
    <property type="entry name" value="DNAJ_2"/>
    <property type="match status" value="1"/>
</dbReference>
<dbReference type="InterPro" id="IPR001623">
    <property type="entry name" value="DnaJ_domain"/>
</dbReference>
<dbReference type="STRING" id="418784.A0A2P7YM94"/>
<evidence type="ECO:0000313" key="8">
    <source>
        <dbReference type="EMBL" id="PSK37065.1"/>
    </source>
</evidence>
<dbReference type="PANTHER" id="PTHR44313:SF1">
    <property type="entry name" value="DNAJ HOMOLOG SUBFAMILY C MEMBER 17"/>
    <property type="match status" value="1"/>
</dbReference>
<keyword evidence="4" id="KW-0143">Chaperone</keyword>
<proteinExistence type="predicted"/>
<dbReference type="OrthoDB" id="436519at2759"/>
<accession>A0A2P7YM94</accession>
<dbReference type="Proteomes" id="UP000241107">
    <property type="component" value="Unassembled WGS sequence"/>
</dbReference>
<dbReference type="Gene3D" id="1.10.287.110">
    <property type="entry name" value="DnaJ domain"/>
    <property type="match status" value="1"/>
</dbReference>
<keyword evidence="9" id="KW-1185">Reference proteome</keyword>
<dbReference type="RefSeq" id="XP_024712916.1">
    <property type="nucleotide sequence ID" value="XM_024858829.1"/>
</dbReference>
<organism evidence="8 9">
    <name type="scientific">Candidozyma pseudohaemuli</name>
    <dbReference type="NCBI Taxonomy" id="418784"/>
    <lineage>
        <taxon>Eukaryota</taxon>
        <taxon>Fungi</taxon>
        <taxon>Dikarya</taxon>
        <taxon>Ascomycota</taxon>
        <taxon>Saccharomycotina</taxon>
        <taxon>Pichiomycetes</taxon>
        <taxon>Metschnikowiaceae</taxon>
        <taxon>Candidozyma</taxon>
    </lineage>
</organism>
<dbReference type="GO" id="GO:0000390">
    <property type="term" value="P:spliceosomal complex disassembly"/>
    <property type="evidence" value="ECO:0007669"/>
    <property type="project" value="TreeGrafter"/>
</dbReference>
<keyword evidence="3" id="KW-0963">Cytoplasm</keyword>